<dbReference type="VEuPathDB" id="FungiDB:HpaG810260"/>
<dbReference type="InParanoid" id="M4BUS1"/>
<dbReference type="EnsemblProtists" id="HpaT810260">
    <property type="protein sequence ID" value="HpaP810260"/>
    <property type="gene ID" value="HpaG810260"/>
</dbReference>
<accession>M4BUS1</accession>
<keyword evidence="2" id="KW-1185">Reference proteome</keyword>
<dbReference type="AlphaFoldDB" id="M4BUS1"/>
<name>M4BUS1_HYAAE</name>
<dbReference type="HOGENOM" id="CLU_2817886_0_0_1"/>
<protein>
    <submittedName>
        <fullName evidence="1">Uncharacterized protein</fullName>
    </submittedName>
</protein>
<reference evidence="2" key="1">
    <citation type="journal article" date="2010" name="Science">
        <title>Signatures of adaptation to obligate biotrophy in the Hyaloperonospora arabidopsidis genome.</title>
        <authorList>
            <person name="Baxter L."/>
            <person name="Tripathy S."/>
            <person name="Ishaque N."/>
            <person name="Boot N."/>
            <person name="Cabral A."/>
            <person name="Kemen E."/>
            <person name="Thines M."/>
            <person name="Ah-Fong A."/>
            <person name="Anderson R."/>
            <person name="Badejoko W."/>
            <person name="Bittner-Eddy P."/>
            <person name="Boore J.L."/>
            <person name="Chibucos M.C."/>
            <person name="Coates M."/>
            <person name="Dehal P."/>
            <person name="Delehaunty K."/>
            <person name="Dong S."/>
            <person name="Downton P."/>
            <person name="Dumas B."/>
            <person name="Fabro G."/>
            <person name="Fronick C."/>
            <person name="Fuerstenberg S.I."/>
            <person name="Fulton L."/>
            <person name="Gaulin E."/>
            <person name="Govers F."/>
            <person name="Hughes L."/>
            <person name="Humphray S."/>
            <person name="Jiang R.H."/>
            <person name="Judelson H."/>
            <person name="Kamoun S."/>
            <person name="Kyung K."/>
            <person name="Meijer H."/>
            <person name="Minx P."/>
            <person name="Morris P."/>
            <person name="Nelson J."/>
            <person name="Phuntumart V."/>
            <person name="Qutob D."/>
            <person name="Rehmany A."/>
            <person name="Rougon-Cardoso A."/>
            <person name="Ryden P."/>
            <person name="Torto-Alalibo T."/>
            <person name="Studholme D."/>
            <person name="Wang Y."/>
            <person name="Win J."/>
            <person name="Wood J."/>
            <person name="Clifton S.W."/>
            <person name="Rogers J."/>
            <person name="Van den Ackerveken G."/>
            <person name="Jones J.D."/>
            <person name="McDowell J.M."/>
            <person name="Beynon J."/>
            <person name="Tyler B.M."/>
        </authorList>
    </citation>
    <scope>NUCLEOTIDE SEQUENCE [LARGE SCALE GENOMIC DNA]</scope>
    <source>
        <strain evidence="2">Emoy2</strain>
    </source>
</reference>
<dbReference type="Proteomes" id="UP000011713">
    <property type="component" value="Unassembled WGS sequence"/>
</dbReference>
<evidence type="ECO:0000313" key="2">
    <source>
        <dbReference type="Proteomes" id="UP000011713"/>
    </source>
</evidence>
<sequence>MLLLLCFDRNKCGTHYGRTHKPFDLTQSSTCHSWSYFSGSCDHCTCQALNYVRFASDSTSFPALAPL</sequence>
<organism evidence="1 2">
    <name type="scientific">Hyaloperonospora arabidopsidis (strain Emoy2)</name>
    <name type="common">Downy mildew agent</name>
    <name type="synonym">Peronospora arabidopsidis</name>
    <dbReference type="NCBI Taxonomy" id="559515"/>
    <lineage>
        <taxon>Eukaryota</taxon>
        <taxon>Sar</taxon>
        <taxon>Stramenopiles</taxon>
        <taxon>Oomycota</taxon>
        <taxon>Peronosporomycetes</taxon>
        <taxon>Peronosporales</taxon>
        <taxon>Peronosporaceae</taxon>
        <taxon>Hyaloperonospora</taxon>
    </lineage>
</organism>
<evidence type="ECO:0000313" key="1">
    <source>
        <dbReference type="EnsemblProtists" id="HpaP810260"/>
    </source>
</evidence>
<dbReference type="EMBL" id="JH597949">
    <property type="status" value="NOT_ANNOTATED_CDS"/>
    <property type="molecule type" value="Genomic_DNA"/>
</dbReference>
<reference evidence="1" key="2">
    <citation type="submission" date="2015-06" db="UniProtKB">
        <authorList>
            <consortium name="EnsemblProtists"/>
        </authorList>
    </citation>
    <scope>IDENTIFICATION</scope>
    <source>
        <strain evidence="1">Emoy2</strain>
    </source>
</reference>
<proteinExistence type="predicted"/>